<dbReference type="EMBL" id="JACTNZ010000012">
    <property type="protein sequence ID" value="KAG5520437.1"/>
    <property type="molecule type" value="Genomic_DNA"/>
</dbReference>
<evidence type="ECO:0000256" key="2">
    <source>
        <dbReference type="ARBA" id="ARBA00007025"/>
    </source>
</evidence>
<dbReference type="Gene3D" id="3.40.220.10">
    <property type="entry name" value="Leucine Aminopeptidase, subunit E, domain 1"/>
    <property type="match status" value="1"/>
</dbReference>
<dbReference type="Proteomes" id="UP000823749">
    <property type="component" value="Chromosome 12"/>
</dbReference>
<evidence type="ECO:0000256" key="1">
    <source>
        <dbReference type="ARBA" id="ARBA00004123"/>
    </source>
</evidence>
<comment type="similarity">
    <text evidence="2">Belongs to the SNF2/RAD54 helicase family.</text>
</comment>
<dbReference type="GO" id="GO:0006281">
    <property type="term" value="P:DNA repair"/>
    <property type="evidence" value="ECO:0007669"/>
    <property type="project" value="InterPro"/>
</dbReference>
<accession>A0AAV6HVF7</accession>
<keyword evidence="4" id="KW-0067">ATP-binding</keyword>
<keyword evidence="7" id="KW-1185">Reference proteome</keyword>
<dbReference type="GO" id="GO:0005524">
    <property type="term" value="F:ATP binding"/>
    <property type="evidence" value="ECO:0007669"/>
    <property type="project" value="UniProtKB-KW"/>
</dbReference>
<dbReference type="GO" id="GO:0005634">
    <property type="term" value="C:nucleus"/>
    <property type="evidence" value="ECO:0007669"/>
    <property type="project" value="UniProtKB-SubCell"/>
</dbReference>
<dbReference type="SUPFAM" id="SSF52949">
    <property type="entry name" value="Macro domain-like"/>
    <property type="match status" value="1"/>
</dbReference>
<dbReference type="GO" id="GO:0006338">
    <property type="term" value="P:chromatin remodeling"/>
    <property type="evidence" value="ECO:0007669"/>
    <property type="project" value="InterPro"/>
</dbReference>
<evidence type="ECO:0000256" key="5">
    <source>
        <dbReference type="ARBA" id="ARBA00023242"/>
    </source>
</evidence>
<dbReference type="GO" id="GO:0003678">
    <property type="term" value="F:DNA helicase activity"/>
    <property type="evidence" value="ECO:0007669"/>
    <property type="project" value="InterPro"/>
</dbReference>
<protein>
    <submittedName>
        <fullName evidence="6">Uncharacterized protein</fullName>
    </submittedName>
</protein>
<reference evidence="6" key="1">
    <citation type="submission" date="2020-08" db="EMBL/GenBank/DDBJ databases">
        <title>Plant Genome Project.</title>
        <authorList>
            <person name="Zhang R.-G."/>
        </authorList>
    </citation>
    <scope>NUCLEOTIDE SEQUENCE</scope>
    <source>
        <strain evidence="6">WSP0</strain>
        <tissue evidence="6">Leaf</tissue>
    </source>
</reference>
<dbReference type="PANTHER" id="PTHR47157:SF1">
    <property type="entry name" value="CHROMODOMAIN-HELICASE-DNA-BINDING PROTEIN 1-LIKE"/>
    <property type="match status" value="1"/>
</dbReference>
<dbReference type="InterPro" id="IPR043472">
    <property type="entry name" value="Macro_dom-like"/>
</dbReference>
<comment type="caution">
    <text evidence="6">The sequence shown here is derived from an EMBL/GenBank/DDBJ whole genome shotgun (WGS) entry which is preliminary data.</text>
</comment>
<dbReference type="AlphaFoldDB" id="A0AAV6HVF7"/>
<evidence type="ECO:0000313" key="6">
    <source>
        <dbReference type="EMBL" id="KAG5520437.1"/>
    </source>
</evidence>
<evidence type="ECO:0000256" key="4">
    <source>
        <dbReference type="ARBA" id="ARBA00022840"/>
    </source>
</evidence>
<name>A0AAV6HVF7_9ERIC</name>
<evidence type="ECO:0000256" key="3">
    <source>
        <dbReference type="ARBA" id="ARBA00022741"/>
    </source>
</evidence>
<organism evidence="6 7">
    <name type="scientific">Rhododendron griersonianum</name>
    <dbReference type="NCBI Taxonomy" id="479676"/>
    <lineage>
        <taxon>Eukaryota</taxon>
        <taxon>Viridiplantae</taxon>
        <taxon>Streptophyta</taxon>
        <taxon>Embryophyta</taxon>
        <taxon>Tracheophyta</taxon>
        <taxon>Spermatophyta</taxon>
        <taxon>Magnoliopsida</taxon>
        <taxon>eudicotyledons</taxon>
        <taxon>Gunneridae</taxon>
        <taxon>Pentapetalae</taxon>
        <taxon>asterids</taxon>
        <taxon>Ericales</taxon>
        <taxon>Ericaceae</taxon>
        <taxon>Ericoideae</taxon>
        <taxon>Rhodoreae</taxon>
        <taxon>Rhododendron</taxon>
    </lineage>
</organism>
<gene>
    <name evidence="6" type="ORF">RHGRI_033128</name>
</gene>
<comment type="subcellular location">
    <subcellularLocation>
        <location evidence="1">Nucleus</location>
    </subcellularLocation>
</comment>
<keyword evidence="5" id="KW-0539">Nucleus</keyword>
<sequence length="266" mass="28868">MTKACYAEPLKSIQDGGMFDALAKLSTTVPSAYHRASEFKDLYLGHLHLIEITEDGDEQTKSVNAPQWVGLAVVQSYNPKRKVPHSNISIFDLEHCLSKASFSAAQNSAMALGDPCSSVVPDSDPREYCPPPPHEFKPVGLKLYKPKRNTFDRGLVLREPEVHFSGKNRESVSVVPLITIKISSPPTKPQCYITQQHHSPSAAAANGTSSNRQAPAGHILFRLLCHSSHIGGVISKSSMTPDSPRASHAFTVVVGGGGDWEKREGC</sequence>
<keyword evidence="3" id="KW-0547">Nucleotide-binding</keyword>
<dbReference type="PANTHER" id="PTHR47157">
    <property type="entry name" value="CHROMODOMAIN-HELICASE-DNA-BINDING PROTEIN 1-LIKE"/>
    <property type="match status" value="1"/>
</dbReference>
<proteinExistence type="inferred from homology"/>
<dbReference type="InterPro" id="IPR031053">
    <property type="entry name" value="ALC1"/>
</dbReference>
<evidence type="ECO:0000313" key="7">
    <source>
        <dbReference type="Proteomes" id="UP000823749"/>
    </source>
</evidence>